<protein>
    <submittedName>
        <fullName evidence="1">Uncharacterized protein</fullName>
    </submittedName>
</protein>
<sequence>MLTPEERNLVYQRAYLPEHLIDYVESISGAEAYLHYDHLCFTTGNHLIFIGYPLRTQSNTQQAYESMCGRFQPVTVAVIAPQLWFPSHTCQNWSEDAYYQLVLPVPHFHPDVAYMVRRAARELQVVQGKFGREHQKLVEEFLSGHELTQEQRFIFK</sequence>
<gene>
    <name evidence="1" type="ORF">S03H2_36096</name>
</gene>
<reference evidence="1" key="1">
    <citation type="journal article" date="2014" name="Front. Microbiol.">
        <title>High frequency of phylogenetically diverse reductive dehalogenase-homologous genes in deep subseafloor sedimentary metagenomes.</title>
        <authorList>
            <person name="Kawai M."/>
            <person name="Futagami T."/>
            <person name="Toyoda A."/>
            <person name="Takaki Y."/>
            <person name="Nishi S."/>
            <person name="Hori S."/>
            <person name="Arai W."/>
            <person name="Tsubouchi T."/>
            <person name="Morono Y."/>
            <person name="Uchiyama I."/>
            <person name="Ito T."/>
            <person name="Fujiyama A."/>
            <person name="Inagaki F."/>
            <person name="Takami H."/>
        </authorList>
    </citation>
    <scope>NUCLEOTIDE SEQUENCE</scope>
    <source>
        <strain evidence="1">Expedition CK06-06</strain>
    </source>
</reference>
<organism evidence="1">
    <name type="scientific">marine sediment metagenome</name>
    <dbReference type="NCBI Taxonomy" id="412755"/>
    <lineage>
        <taxon>unclassified sequences</taxon>
        <taxon>metagenomes</taxon>
        <taxon>ecological metagenomes</taxon>
    </lineage>
</organism>
<name>X1I6Q0_9ZZZZ</name>
<dbReference type="EMBL" id="BARU01022131">
    <property type="protein sequence ID" value="GAH53248.1"/>
    <property type="molecule type" value="Genomic_DNA"/>
</dbReference>
<comment type="caution">
    <text evidence="1">The sequence shown here is derived from an EMBL/GenBank/DDBJ whole genome shotgun (WGS) entry which is preliminary data.</text>
</comment>
<proteinExistence type="predicted"/>
<dbReference type="AlphaFoldDB" id="X1I6Q0"/>
<feature type="non-terminal residue" evidence="1">
    <location>
        <position position="156"/>
    </location>
</feature>
<evidence type="ECO:0000313" key="1">
    <source>
        <dbReference type="EMBL" id="GAH53248.1"/>
    </source>
</evidence>
<accession>X1I6Q0</accession>